<keyword evidence="7" id="KW-1185">Reference proteome</keyword>
<evidence type="ECO:0000256" key="5">
    <source>
        <dbReference type="SAM" id="Phobius"/>
    </source>
</evidence>
<protein>
    <submittedName>
        <fullName evidence="6">Major facilitator superfamily</fullName>
    </submittedName>
</protein>
<dbReference type="InterPro" id="IPR036259">
    <property type="entry name" value="MFS_trans_sf"/>
</dbReference>
<dbReference type="RefSeq" id="XP_003061013.1">
    <property type="nucleotide sequence ID" value="XM_003060967.1"/>
</dbReference>
<keyword evidence="4 5" id="KW-0472">Membrane</keyword>
<sequence>LTAFTCGATGVASDALLKNGAERWKVRRLMMNIATIGPCVALLLLPLAKSATIAVALLGVMLGSQAVAIGGYLAYMQDVAPARAGAFLGVTNTVGVAAGIAANVLTGFLVERTGGFDAVFLVTAGVYASSAMVWNAFLKG</sequence>
<proteinExistence type="predicted"/>
<dbReference type="OMA" id="IDCERRT"/>
<feature type="non-terminal residue" evidence="6">
    <location>
        <position position="1"/>
    </location>
</feature>
<dbReference type="AlphaFoldDB" id="C1MZU4"/>
<name>C1MZU4_MICPC</name>
<keyword evidence="2 5" id="KW-0812">Transmembrane</keyword>
<feature type="transmembrane region" description="Helical" evidence="5">
    <location>
        <begin position="87"/>
        <end position="110"/>
    </location>
</feature>
<evidence type="ECO:0000256" key="1">
    <source>
        <dbReference type="ARBA" id="ARBA00004141"/>
    </source>
</evidence>
<evidence type="ECO:0000256" key="3">
    <source>
        <dbReference type="ARBA" id="ARBA00022989"/>
    </source>
</evidence>
<organism evidence="7">
    <name type="scientific">Micromonas pusilla (strain CCMP1545)</name>
    <name type="common">Picoplanktonic green alga</name>
    <dbReference type="NCBI Taxonomy" id="564608"/>
    <lineage>
        <taxon>Eukaryota</taxon>
        <taxon>Viridiplantae</taxon>
        <taxon>Chlorophyta</taxon>
        <taxon>Mamiellophyceae</taxon>
        <taxon>Mamiellales</taxon>
        <taxon>Mamiellaceae</taxon>
        <taxon>Micromonas</taxon>
    </lineage>
</organism>
<comment type="subcellular location">
    <subcellularLocation>
        <location evidence="1">Membrane</location>
        <topology evidence="1">Multi-pass membrane protein</topology>
    </subcellularLocation>
</comment>
<keyword evidence="3 5" id="KW-1133">Transmembrane helix</keyword>
<evidence type="ECO:0000313" key="7">
    <source>
        <dbReference type="Proteomes" id="UP000001876"/>
    </source>
</evidence>
<dbReference type="KEGG" id="mpp:MICPUCDRAFT_8690"/>
<dbReference type="STRING" id="564608.C1MZU4"/>
<dbReference type="GO" id="GO:0016020">
    <property type="term" value="C:membrane"/>
    <property type="evidence" value="ECO:0007669"/>
    <property type="project" value="UniProtKB-SubCell"/>
</dbReference>
<dbReference type="InterPro" id="IPR050382">
    <property type="entry name" value="MFS_Na/Anion_cotransporter"/>
</dbReference>
<gene>
    <name evidence="6" type="ORF">MICPUCDRAFT_8690</name>
</gene>
<dbReference type="Gene3D" id="1.20.1250.20">
    <property type="entry name" value="MFS general substrate transporter like domains"/>
    <property type="match status" value="1"/>
</dbReference>
<dbReference type="OrthoDB" id="2985014at2759"/>
<evidence type="ECO:0000256" key="2">
    <source>
        <dbReference type="ARBA" id="ARBA00022692"/>
    </source>
</evidence>
<dbReference type="Proteomes" id="UP000001876">
    <property type="component" value="Unassembled WGS sequence"/>
</dbReference>
<dbReference type="GeneID" id="9686720"/>
<evidence type="ECO:0000256" key="4">
    <source>
        <dbReference type="ARBA" id="ARBA00023136"/>
    </source>
</evidence>
<dbReference type="PANTHER" id="PTHR11662">
    <property type="entry name" value="SOLUTE CARRIER FAMILY 17"/>
    <property type="match status" value="1"/>
</dbReference>
<evidence type="ECO:0000313" key="6">
    <source>
        <dbReference type="EMBL" id="EEH54663.1"/>
    </source>
</evidence>
<feature type="non-terminal residue" evidence="6">
    <location>
        <position position="140"/>
    </location>
</feature>
<dbReference type="SUPFAM" id="SSF103473">
    <property type="entry name" value="MFS general substrate transporter"/>
    <property type="match status" value="1"/>
</dbReference>
<accession>C1MZU4</accession>
<feature type="transmembrane region" description="Helical" evidence="5">
    <location>
        <begin position="116"/>
        <end position="138"/>
    </location>
</feature>
<dbReference type="EMBL" id="GG663743">
    <property type="protein sequence ID" value="EEH54663.1"/>
    <property type="molecule type" value="Genomic_DNA"/>
</dbReference>
<dbReference type="PANTHER" id="PTHR11662:SF446">
    <property type="entry name" value="SODIUM-DEPENDENT PHOSPHATE TRANSPORT PROTEIN 1, CHLOROPLASTIC"/>
    <property type="match status" value="1"/>
</dbReference>
<feature type="transmembrane region" description="Helical" evidence="5">
    <location>
        <begin position="29"/>
        <end position="47"/>
    </location>
</feature>
<dbReference type="eggNOG" id="KOG2532">
    <property type="taxonomic scope" value="Eukaryota"/>
</dbReference>
<feature type="transmembrane region" description="Helical" evidence="5">
    <location>
        <begin position="53"/>
        <end position="75"/>
    </location>
</feature>
<reference evidence="6 7" key="1">
    <citation type="journal article" date="2009" name="Science">
        <title>Green evolution and dynamic adaptations revealed by genomes of the marine picoeukaryotes Micromonas.</title>
        <authorList>
            <person name="Worden A.Z."/>
            <person name="Lee J.H."/>
            <person name="Mock T."/>
            <person name="Rouze P."/>
            <person name="Simmons M.P."/>
            <person name="Aerts A.L."/>
            <person name="Allen A.E."/>
            <person name="Cuvelier M.L."/>
            <person name="Derelle E."/>
            <person name="Everett M.V."/>
            <person name="Foulon E."/>
            <person name="Grimwood J."/>
            <person name="Gundlach H."/>
            <person name="Henrissat B."/>
            <person name="Napoli C."/>
            <person name="McDonald S.M."/>
            <person name="Parker M.S."/>
            <person name="Rombauts S."/>
            <person name="Salamov A."/>
            <person name="Von Dassow P."/>
            <person name="Badger J.H."/>
            <person name="Coutinho P.M."/>
            <person name="Demir E."/>
            <person name="Dubchak I."/>
            <person name="Gentemann C."/>
            <person name="Eikrem W."/>
            <person name="Gready J.E."/>
            <person name="John U."/>
            <person name="Lanier W."/>
            <person name="Lindquist E.A."/>
            <person name="Lucas S."/>
            <person name="Mayer K.F."/>
            <person name="Moreau H."/>
            <person name="Not F."/>
            <person name="Otillar R."/>
            <person name="Panaud O."/>
            <person name="Pangilinan J."/>
            <person name="Paulsen I."/>
            <person name="Piegu B."/>
            <person name="Poliakov A."/>
            <person name="Robbens S."/>
            <person name="Schmutz J."/>
            <person name="Toulza E."/>
            <person name="Wyss T."/>
            <person name="Zelensky A."/>
            <person name="Zhou K."/>
            <person name="Armbrust E.V."/>
            <person name="Bhattacharya D."/>
            <person name="Goodenough U.W."/>
            <person name="Van de Peer Y."/>
            <person name="Grigoriev I.V."/>
        </authorList>
    </citation>
    <scope>NUCLEOTIDE SEQUENCE [LARGE SCALE GENOMIC DNA]</scope>
    <source>
        <strain evidence="6 7">CCMP1545</strain>
    </source>
</reference>